<reference evidence="1 2" key="1">
    <citation type="journal article" date="2018" name="Nat. Biotechnol.">
        <title>A standardized bacterial taxonomy based on genome phylogeny substantially revises the tree of life.</title>
        <authorList>
            <person name="Parks D.H."/>
            <person name="Chuvochina M."/>
            <person name="Waite D.W."/>
            <person name="Rinke C."/>
            <person name="Skarshewski A."/>
            <person name="Chaumeil P.A."/>
            <person name="Hugenholtz P."/>
        </authorList>
    </citation>
    <scope>NUCLEOTIDE SEQUENCE [LARGE SCALE GENOMIC DNA]</scope>
    <source>
        <strain evidence="1">UBA9958</strain>
    </source>
</reference>
<evidence type="ECO:0000313" key="1">
    <source>
        <dbReference type="EMBL" id="HBA08740.1"/>
    </source>
</evidence>
<gene>
    <name evidence="1" type="ORF">DCW48_03585</name>
</gene>
<accession>A0A351R9L9</accession>
<comment type="caution">
    <text evidence="1">The sequence shown here is derived from an EMBL/GenBank/DDBJ whole genome shotgun (WGS) entry which is preliminary data.</text>
</comment>
<dbReference type="AlphaFoldDB" id="A0A351R9L9"/>
<organism evidence="1 2">
    <name type="scientific">Methylotenera mobilis</name>
    <dbReference type="NCBI Taxonomy" id="359408"/>
    <lineage>
        <taxon>Bacteria</taxon>
        <taxon>Pseudomonadati</taxon>
        <taxon>Pseudomonadota</taxon>
        <taxon>Betaproteobacteria</taxon>
        <taxon>Nitrosomonadales</taxon>
        <taxon>Methylophilaceae</taxon>
        <taxon>Methylotenera</taxon>
    </lineage>
</organism>
<protein>
    <submittedName>
        <fullName evidence="1">Uncharacterized protein</fullName>
    </submittedName>
</protein>
<feature type="non-terminal residue" evidence="1">
    <location>
        <position position="101"/>
    </location>
</feature>
<sequence length="101" mass="11709">HHFQTNTHDIHALWTINGKVALLHDIYDTSDINTAEIIHRDGHLLNAKIHIVCESPIYIRWPKNQTVIIKDTATLAKDLAIHAHIQALQYYPFCQDNWFGM</sequence>
<dbReference type="Proteomes" id="UP000264313">
    <property type="component" value="Unassembled WGS sequence"/>
</dbReference>
<dbReference type="EMBL" id="DNAA01000088">
    <property type="protein sequence ID" value="HBA08740.1"/>
    <property type="molecule type" value="Genomic_DNA"/>
</dbReference>
<feature type="non-terminal residue" evidence="1">
    <location>
        <position position="1"/>
    </location>
</feature>
<name>A0A351R9L9_9PROT</name>
<proteinExistence type="predicted"/>
<evidence type="ECO:0000313" key="2">
    <source>
        <dbReference type="Proteomes" id="UP000264313"/>
    </source>
</evidence>